<sequence length="171" mass="18978">MQEFTNETLDTSSLPKYQEVQLNSLSMKYWNVILINIFLFLLFAGIGIAALLIFSADARSYTLAILSIYGVIALLLVLLYRTSLKKRGFAVREKDILYTSGIIALSTTIVPFSRIQHIALDEGLFSRIYGLGELRIFTAGGSSGSLHIPGIEIDNAKSIKELLMKQINEAD</sequence>
<feature type="transmembrane region" description="Helical" evidence="1">
    <location>
        <begin position="29"/>
        <end position="54"/>
    </location>
</feature>
<keyword evidence="1" id="KW-0812">Transmembrane</keyword>
<dbReference type="InterPro" id="IPR005182">
    <property type="entry name" value="YdbS-like_PH"/>
</dbReference>
<dbReference type="PANTHER" id="PTHR34473:SF2">
    <property type="entry name" value="UPF0699 TRANSMEMBRANE PROTEIN YDBT"/>
    <property type="match status" value="1"/>
</dbReference>
<dbReference type="AlphaFoldDB" id="A0A2D1U0X2"/>
<evidence type="ECO:0000313" key="3">
    <source>
        <dbReference type="EMBL" id="ATP55250.1"/>
    </source>
</evidence>
<dbReference type="RefSeq" id="WP_099437203.1">
    <property type="nucleotide sequence ID" value="NZ_CP024091.1"/>
</dbReference>
<gene>
    <name evidence="3" type="ORF">CPT03_01615</name>
</gene>
<dbReference type="OrthoDB" id="1524472at2"/>
<evidence type="ECO:0000313" key="4">
    <source>
        <dbReference type="Proteomes" id="UP000223749"/>
    </source>
</evidence>
<dbReference type="EMBL" id="CP024091">
    <property type="protein sequence ID" value="ATP55250.1"/>
    <property type="molecule type" value="Genomic_DNA"/>
</dbReference>
<dbReference type="KEGG" id="pgs:CPT03_01615"/>
<dbReference type="Proteomes" id="UP000223749">
    <property type="component" value="Chromosome"/>
</dbReference>
<keyword evidence="4" id="KW-1185">Reference proteome</keyword>
<dbReference type="Pfam" id="PF03703">
    <property type="entry name" value="bPH_2"/>
    <property type="match status" value="1"/>
</dbReference>
<protein>
    <recommendedName>
        <fullName evidence="2">YdbS-like PH domain-containing protein</fullName>
    </recommendedName>
</protein>
<accession>A0A2D1U0X2</accession>
<proteinExistence type="predicted"/>
<evidence type="ECO:0000256" key="1">
    <source>
        <dbReference type="SAM" id="Phobius"/>
    </source>
</evidence>
<organism evidence="3 4">
    <name type="scientific">Pedobacter ginsengisoli</name>
    <dbReference type="NCBI Taxonomy" id="363852"/>
    <lineage>
        <taxon>Bacteria</taxon>
        <taxon>Pseudomonadati</taxon>
        <taxon>Bacteroidota</taxon>
        <taxon>Sphingobacteriia</taxon>
        <taxon>Sphingobacteriales</taxon>
        <taxon>Sphingobacteriaceae</taxon>
        <taxon>Pedobacter</taxon>
    </lineage>
</organism>
<name>A0A2D1U0X2_9SPHI</name>
<feature type="domain" description="YdbS-like PH" evidence="2">
    <location>
        <begin position="87"/>
        <end position="162"/>
    </location>
</feature>
<keyword evidence="1" id="KW-0472">Membrane</keyword>
<dbReference type="PANTHER" id="PTHR34473">
    <property type="entry name" value="UPF0699 TRANSMEMBRANE PROTEIN YDBS"/>
    <property type="match status" value="1"/>
</dbReference>
<feature type="transmembrane region" description="Helical" evidence="1">
    <location>
        <begin position="60"/>
        <end position="80"/>
    </location>
</feature>
<keyword evidence="1" id="KW-1133">Transmembrane helix</keyword>
<evidence type="ECO:0000259" key="2">
    <source>
        <dbReference type="Pfam" id="PF03703"/>
    </source>
</evidence>
<reference evidence="3 4" key="1">
    <citation type="submission" date="2017-10" db="EMBL/GenBank/DDBJ databases">
        <title>Whole genome of Pedobacter ginsengisoli T01R-27 isolated from tomato rhizosphere.</title>
        <authorList>
            <person name="Weon H.-Y."/>
            <person name="Lee S.A."/>
            <person name="Sang M.K."/>
            <person name="Song J."/>
        </authorList>
    </citation>
    <scope>NUCLEOTIDE SEQUENCE [LARGE SCALE GENOMIC DNA]</scope>
    <source>
        <strain evidence="3 4">T01R-27</strain>
    </source>
</reference>